<evidence type="ECO:0000313" key="1">
    <source>
        <dbReference type="EMBL" id="OPX49315.1"/>
    </source>
</evidence>
<protein>
    <recommendedName>
        <fullName evidence="3">DUF3785 domain-containing protein</fullName>
    </recommendedName>
</protein>
<evidence type="ECO:0000313" key="2">
    <source>
        <dbReference type="Proteomes" id="UP000191448"/>
    </source>
</evidence>
<comment type="caution">
    <text evidence="1">The sequence shown here is derived from an EMBL/GenBank/DDBJ whole genome shotgun (WGS) entry which is preliminary data.</text>
</comment>
<dbReference type="Proteomes" id="UP000191448">
    <property type="component" value="Unassembled WGS sequence"/>
</dbReference>
<accession>A0A1V4SXF8</accession>
<reference evidence="1 2" key="1">
    <citation type="submission" date="2016-02" db="EMBL/GenBank/DDBJ databases">
        <title>Genome sequence of Clostridium thermobutyricum DSM 4928.</title>
        <authorList>
            <person name="Poehlein A."/>
            <person name="Daniel R."/>
        </authorList>
    </citation>
    <scope>NUCLEOTIDE SEQUENCE [LARGE SCALE GENOMIC DNA]</scope>
    <source>
        <strain evidence="1 2">DSM 4928</strain>
    </source>
</reference>
<proteinExistence type="predicted"/>
<dbReference type="AlphaFoldDB" id="A0A1V4SXF8"/>
<dbReference type="InterPro" id="IPR024210">
    <property type="entry name" value="DUF3785"/>
</dbReference>
<sequence>MEYKFNFEEKEYILNEENLLELINDEESPVEGFGLDEVLRLLNEGNLEFDKAYYSSSCDSCDSNFKEKRNVSEYVEGFFYIYTKNKKYVIANIDKDYEGKTYHKLELLGEVDDSYIVSIIICKNCGKFIIQIEELVV</sequence>
<dbReference type="Pfam" id="PF12653">
    <property type="entry name" value="DUF3785"/>
    <property type="match status" value="1"/>
</dbReference>
<dbReference type="EMBL" id="LTAY01000025">
    <property type="protein sequence ID" value="OPX49315.1"/>
    <property type="molecule type" value="Genomic_DNA"/>
</dbReference>
<gene>
    <name evidence="1" type="ORF">CLTHE_06970</name>
</gene>
<evidence type="ECO:0008006" key="3">
    <source>
        <dbReference type="Google" id="ProtNLM"/>
    </source>
</evidence>
<organism evidence="1 2">
    <name type="scientific">Clostridium thermobutyricum DSM 4928</name>
    <dbReference type="NCBI Taxonomy" id="1121339"/>
    <lineage>
        <taxon>Bacteria</taxon>
        <taxon>Bacillati</taxon>
        <taxon>Bacillota</taxon>
        <taxon>Clostridia</taxon>
        <taxon>Eubacteriales</taxon>
        <taxon>Clostridiaceae</taxon>
        <taxon>Clostridium</taxon>
    </lineage>
</organism>
<dbReference type="RefSeq" id="WP_080022019.1">
    <property type="nucleotide sequence ID" value="NZ_LTAY01000025.1"/>
</dbReference>
<dbReference type="OrthoDB" id="1751102at2"/>
<name>A0A1V4SXF8_9CLOT</name>